<feature type="domain" description="Nephrocystin 3-like N-terminal" evidence="4">
    <location>
        <begin position="273"/>
        <end position="363"/>
    </location>
</feature>
<evidence type="ECO:0000259" key="4">
    <source>
        <dbReference type="Pfam" id="PF24883"/>
    </source>
</evidence>
<dbReference type="InterPro" id="IPR002110">
    <property type="entry name" value="Ankyrin_rpt"/>
</dbReference>
<accession>A0A9P8H998</accession>
<protein>
    <recommendedName>
        <fullName evidence="4">Nephrocystin 3-like N-terminal domain-containing protein</fullName>
    </recommendedName>
</protein>
<name>A0A9P8H998_9HYPO</name>
<sequence>MSNNNTIEYTIGWICALPLELVAAEAMLDCRHVDESSGEYTLGRIGVHNVVIACLPAGLTGTNAAATVAARMMSKFTSIRFGLMVGIGGGVPSNEFDIRLGDVVVSQPRNGYGGVVQYDFGKSRPGQFQLTGFLNTPPIVLLNALSKLQAYHLAGQSRLLEYLSNAAYQLRFALNTIKTDVLFEASYDHVRGSTSATAAAYAKEILVAMPGIEVSRTQFIDHVTKTEMLRADIETAIEALDLQRFLSMLPPVDQEKYTLDTPPLDRETPNYYWIFRNEDFRNWDTADSSRILWLAGPPECELRKAASSIIHLEMTRASTTPRLVLYFFCSSAVVEESSIAVFILSIVHQIILSSEEVRRVLIASTFLRGVLSDILKNLPPGQSLQFPGPNSHIRNLLGASPNSLWTALWAIMPFEQNPELAICISGIEHVRNNRIEFIRKIRQFVDDLQRTSKVKILLTSGLDKDTAQEFDGLPYIEYDKERTECLSSLFFLNTRLDKIAKASEDTFEWLWEHPQYKRWSDPQVSSILLIEGKPGSGKSTLTKYFNEHILERQPAANSAIVSRFFYSYRDGNPQRSHYNMLRSIIYDILQQDLGFFYHIQHEYRLQCHRQSVVEWSYGSLKQILSSLTNYSLPRPLCLVIDAVDESEQEDRRQILKLLFELGAKASQGIVKIFIASQPVDELEVRGKNVDNIIQLQAETASDISRFTRSMLEDLNFSLLLAKATEYIVDNAHGVFLWVKLVGSELELSIESGESEDAIFEHLEQLPTELDDFYQLMFMRLNSRPYTPDSMTMFQSVFWAATPFTVDELLHVVGISNTPDIEHTPTDNVFERRIPAKGRITSCGGNFLEVKRSNGKDIVQIMHQTARSNIDDAAVPFIEERDTSEDFTALLRAAEQGHEAVAKVLLTRNDINLNQKDEYGRTALAVAAEKGHRAVAELLLARSDIAADTRDKRHRTPLSLAAEQGHAAVIELFISRRDINADARDLFALTPLSHAAKRGHDAVMKLLLTRQDVKADSRDRLGLSPLLYAAERGHHDVVKLLLDREDVTADSKDDWGWTPLLRAASRGHHDVVKVLISCKDIKADFKHSFSGQTPLSLAAQHGHLAVAELLLAFKDVEADSKDIKGWTPLSWAARQGHQAIVELLILRKDVKVDRKDVYGRTPISWAAARGHRDIVELLRPLSDDRTDSNS</sequence>
<dbReference type="AlphaFoldDB" id="A0A9P8H998"/>
<dbReference type="InterPro" id="IPR056884">
    <property type="entry name" value="NPHP3-like_N"/>
</dbReference>
<dbReference type="Proteomes" id="UP000826573">
    <property type="component" value="Unassembled WGS sequence"/>
</dbReference>
<dbReference type="PANTHER" id="PTHR24198">
    <property type="entry name" value="ANKYRIN REPEAT AND PROTEIN KINASE DOMAIN-CONTAINING PROTEIN"/>
    <property type="match status" value="1"/>
</dbReference>
<keyword evidence="2 3" id="KW-0040">ANK repeat</keyword>
<evidence type="ECO:0000313" key="6">
    <source>
        <dbReference type="Proteomes" id="UP000826573"/>
    </source>
</evidence>
<dbReference type="PROSITE" id="PS50297">
    <property type="entry name" value="ANK_REP_REGION"/>
    <property type="match status" value="3"/>
</dbReference>
<evidence type="ECO:0000256" key="3">
    <source>
        <dbReference type="PROSITE-ProRule" id="PRU00023"/>
    </source>
</evidence>
<comment type="caution">
    <text evidence="5">The sequence shown here is derived from an EMBL/GenBank/DDBJ whole genome shotgun (WGS) entry which is preliminary data.</text>
</comment>
<dbReference type="PANTHER" id="PTHR24198:SF165">
    <property type="entry name" value="ANKYRIN REPEAT-CONTAINING PROTEIN-RELATED"/>
    <property type="match status" value="1"/>
</dbReference>
<dbReference type="InterPro" id="IPR036770">
    <property type="entry name" value="Ankyrin_rpt-contain_sf"/>
</dbReference>
<dbReference type="Pfam" id="PF12796">
    <property type="entry name" value="Ank_2"/>
    <property type="match status" value="3"/>
</dbReference>
<dbReference type="PROSITE" id="PS50088">
    <property type="entry name" value="ANK_REPEAT"/>
    <property type="match status" value="3"/>
</dbReference>
<proteinExistence type="predicted"/>
<feature type="repeat" description="ANK" evidence="3">
    <location>
        <begin position="1089"/>
        <end position="1110"/>
    </location>
</feature>
<dbReference type="EMBL" id="JAIMJC010000007">
    <property type="protein sequence ID" value="KAH0521908.1"/>
    <property type="molecule type" value="Genomic_DNA"/>
</dbReference>
<dbReference type="SUPFAM" id="SSF53167">
    <property type="entry name" value="Purine and uridine phosphorylases"/>
    <property type="match status" value="1"/>
</dbReference>
<organism evidence="5 6">
    <name type="scientific">Trichoderma semiorbis</name>
    <dbReference type="NCBI Taxonomy" id="1491008"/>
    <lineage>
        <taxon>Eukaryota</taxon>
        <taxon>Fungi</taxon>
        <taxon>Dikarya</taxon>
        <taxon>Ascomycota</taxon>
        <taxon>Pezizomycotina</taxon>
        <taxon>Sordariomycetes</taxon>
        <taxon>Hypocreomycetidae</taxon>
        <taxon>Hypocreales</taxon>
        <taxon>Hypocreaceae</taxon>
        <taxon>Trichoderma</taxon>
    </lineage>
</organism>
<dbReference type="Gene3D" id="3.40.50.1580">
    <property type="entry name" value="Nucleoside phosphorylase domain"/>
    <property type="match status" value="1"/>
</dbReference>
<evidence type="ECO:0000313" key="5">
    <source>
        <dbReference type="EMBL" id="KAH0521908.1"/>
    </source>
</evidence>
<feature type="repeat" description="ANK" evidence="3">
    <location>
        <begin position="1020"/>
        <end position="1043"/>
    </location>
</feature>
<dbReference type="SUPFAM" id="SSF52540">
    <property type="entry name" value="P-loop containing nucleoside triphosphate hydrolases"/>
    <property type="match status" value="1"/>
</dbReference>
<dbReference type="Gene3D" id="3.40.50.300">
    <property type="entry name" value="P-loop containing nucleotide triphosphate hydrolases"/>
    <property type="match status" value="1"/>
</dbReference>
<dbReference type="GO" id="GO:0003824">
    <property type="term" value="F:catalytic activity"/>
    <property type="evidence" value="ECO:0007669"/>
    <property type="project" value="InterPro"/>
</dbReference>
<dbReference type="Gene3D" id="1.25.40.20">
    <property type="entry name" value="Ankyrin repeat-containing domain"/>
    <property type="match status" value="2"/>
</dbReference>
<dbReference type="Pfam" id="PF13637">
    <property type="entry name" value="Ank_4"/>
    <property type="match status" value="1"/>
</dbReference>
<feature type="domain" description="Nephrocystin 3-like N-terminal" evidence="4">
    <location>
        <begin position="505"/>
        <end position="676"/>
    </location>
</feature>
<dbReference type="InterPro" id="IPR027417">
    <property type="entry name" value="P-loop_NTPase"/>
</dbReference>
<feature type="repeat" description="ANK" evidence="3">
    <location>
        <begin position="1123"/>
        <end position="1144"/>
    </location>
</feature>
<keyword evidence="1" id="KW-0677">Repeat</keyword>
<dbReference type="GO" id="GO:0009116">
    <property type="term" value="P:nucleoside metabolic process"/>
    <property type="evidence" value="ECO:0007669"/>
    <property type="project" value="InterPro"/>
</dbReference>
<dbReference type="SMART" id="SM00248">
    <property type="entry name" value="ANK"/>
    <property type="match status" value="9"/>
</dbReference>
<keyword evidence="6" id="KW-1185">Reference proteome</keyword>
<dbReference type="Pfam" id="PF24883">
    <property type="entry name" value="NPHP3_N"/>
    <property type="match status" value="2"/>
</dbReference>
<dbReference type="InterPro" id="IPR035994">
    <property type="entry name" value="Nucleoside_phosphorylase_sf"/>
</dbReference>
<gene>
    <name evidence="5" type="ORF">TsFJ059_005838</name>
</gene>
<evidence type="ECO:0000256" key="2">
    <source>
        <dbReference type="ARBA" id="ARBA00023043"/>
    </source>
</evidence>
<reference evidence="5 6" key="1">
    <citation type="submission" date="2021-08" db="EMBL/GenBank/DDBJ databases">
        <title>The highly contiguous genome resource for Trichoderma semiorbis FJ059, a fungal antagonistic to plant pathogens.</title>
        <authorList>
            <person name="Liu T."/>
        </authorList>
    </citation>
    <scope>NUCLEOTIDE SEQUENCE [LARGE SCALE GENOMIC DNA]</scope>
    <source>
        <strain evidence="5 6">FJ059</strain>
    </source>
</reference>
<dbReference type="SUPFAM" id="SSF48403">
    <property type="entry name" value="Ankyrin repeat"/>
    <property type="match status" value="1"/>
</dbReference>
<evidence type="ECO:0000256" key="1">
    <source>
        <dbReference type="ARBA" id="ARBA00022737"/>
    </source>
</evidence>